<sequence>MKSEKHSLKKVKTLQMSETLRLVEPLKEAKLELGESPELPDACVLAKTTEGTKAELDRQGRSLLRQPRMAVKSVSTLMVSALQSGWQMRSWKVSTIPLFPKTGLPIIGEFCLSSQMRTQPPVETPEAEMLCKVYLVLWAIRKQLRQPHPMPCYPTTQAGSDPLAPAAVLSNPTGKVFSVDYRACPRLSEGGLTGNCRLPEVAHYPASLALKSLLVESCASADAQGGFERCIHL</sequence>
<accession>A0ABQ9W807</accession>
<protein>
    <submittedName>
        <fullName evidence="1">Uncharacterized protein</fullName>
    </submittedName>
</protein>
<reference evidence="1 2" key="1">
    <citation type="submission" date="2023-05" db="EMBL/GenBank/DDBJ databases">
        <title>B98-5 Cell Line De Novo Hybrid Assembly: An Optical Mapping Approach.</title>
        <authorList>
            <person name="Kananen K."/>
            <person name="Auerbach J.A."/>
            <person name="Kautto E."/>
            <person name="Blachly J.S."/>
        </authorList>
    </citation>
    <scope>NUCLEOTIDE SEQUENCE [LARGE SCALE GENOMIC DNA]</scope>
    <source>
        <strain evidence="1">B95-8</strain>
        <tissue evidence="1">Cell line</tissue>
    </source>
</reference>
<evidence type="ECO:0000313" key="1">
    <source>
        <dbReference type="EMBL" id="KAK2117204.1"/>
    </source>
</evidence>
<keyword evidence="2" id="KW-1185">Reference proteome</keyword>
<dbReference type="Proteomes" id="UP001266305">
    <property type="component" value="Unassembled WGS sequence"/>
</dbReference>
<evidence type="ECO:0000313" key="2">
    <source>
        <dbReference type="Proteomes" id="UP001266305"/>
    </source>
</evidence>
<proteinExistence type="predicted"/>
<gene>
    <name evidence="1" type="ORF">P7K49_004090</name>
</gene>
<dbReference type="EMBL" id="JASSZA010000002">
    <property type="protein sequence ID" value="KAK2117204.1"/>
    <property type="molecule type" value="Genomic_DNA"/>
</dbReference>
<dbReference type="Pfam" id="PF15775">
    <property type="entry name" value="DUF4703"/>
    <property type="match status" value="1"/>
</dbReference>
<organism evidence="1 2">
    <name type="scientific">Saguinus oedipus</name>
    <name type="common">Cotton-top tamarin</name>
    <name type="synonym">Oedipomidas oedipus</name>
    <dbReference type="NCBI Taxonomy" id="9490"/>
    <lineage>
        <taxon>Eukaryota</taxon>
        <taxon>Metazoa</taxon>
        <taxon>Chordata</taxon>
        <taxon>Craniata</taxon>
        <taxon>Vertebrata</taxon>
        <taxon>Euteleostomi</taxon>
        <taxon>Mammalia</taxon>
        <taxon>Eutheria</taxon>
        <taxon>Euarchontoglires</taxon>
        <taxon>Primates</taxon>
        <taxon>Haplorrhini</taxon>
        <taxon>Platyrrhini</taxon>
        <taxon>Cebidae</taxon>
        <taxon>Callitrichinae</taxon>
        <taxon>Saguinus</taxon>
    </lineage>
</organism>
<name>A0ABQ9W807_SAGOE</name>
<comment type="caution">
    <text evidence="1">The sequence shown here is derived from an EMBL/GenBank/DDBJ whole genome shotgun (WGS) entry which is preliminary data.</text>
</comment>
<dbReference type="PANTHER" id="PTHR39221">
    <property type="entry name" value="CHROMOSOME 7 OPEN READING FRAME 61"/>
    <property type="match status" value="1"/>
</dbReference>
<dbReference type="InterPro" id="IPR031534">
    <property type="entry name" value="SPACDR"/>
</dbReference>
<dbReference type="PANTHER" id="PTHR39221:SF1">
    <property type="entry name" value="SPERM ACROSOME DEVELOPMENTAL REGULATOR"/>
    <property type="match status" value="1"/>
</dbReference>